<keyword evidence="2" id="KW-1133">Transmembrane helix</keyword>
<gene>
    <name evidence="3" type="ORF">MOQ_004193</name>
</gene>
<sequence length="606" mass="67888">MCMRGGFLSFSRRGVLLYHCFIIIITYLVRSWSCALFKLVFLLLFVCSTKTHSFFFLFLLSLSFMFSTPPKQNKTLHAGFFFPLIFSAEGRAYPVFTMKNWALSENGAKVVEVSHEAAHVASAASNLLVEREDLLWITSDAPQHVTLKLSPHHPTLRYVGWHVWHDYLTNPKTVEIASGETTEDMVAQLICQAVSGAGTQVWKLPNAIPPKHLFVRVKILETFGPGPTYMNNVVLFANDPGTRFRAARSTELTFPKTKEGSPARMSVLLKELDEDIRALHPIKTVTPNKNMLLYVPQEPTVVFQQEDAEDEETTSPTLRDLTERQGSAAMNRTPSYGITQERLETVTPGHAARAGGAAEVSRGFNDRLCALEQAVASLTQSMNHQREDLTMIKRLLLQQASERRRELEQRVTAAEAVSSKQQLQLRSHEKLHRVSRHQVSVDFPEDALRSFVESVVAPKLQKHAKRTEAQTISKLDGFLKDVVSEISHAVDDRVRLHLQQASLNNTGYLPYMAPHNFEDRKMESMYTPPRLAKKDEDFTHVDYRAPPPAPTTVPPRPVASSAAAPPVSNVCSRQSRDVGSAPVSIIRDISMDADLFSSRPVGTPHQ</sequence>
<feature type="transmembrane region" description="Helical" evidence="2">
    <location>
        <begin position="39"/>
        <end position="66"/>
    </location>
</feature>
<dbReference type="Proteomes" id="UP000007350">
    <property type="component" value="Unassembled WGS sequence"/>
</dbReference>
<accession>K2MA48</accession>
<feature type="region of interest" description="Disordered" evidence="1">
    <location>
        <begin position="547"/>
        <end position="580"/>
    </location>
</feature>
<dbReference type="EMBL" id="AHKC01010498">
    <property type="protein sequence ID" value="EKF31963.1"/>
    <property type="molecule type" value="Genomic_DNA"/>
</dbReference>
<dbReference type="PANTHER" id="PTHR40682">
    <property type="entry name" value="F5/8 TYPE C DOMAIN CONTAINING PROTEIN"/>
    <property type="match status" value="1"/>
</dbReference>
<proteinExistence type="predicted"/>
<dbReference type="PANTHER" id="PTHR40682:SF1">
    <property type="entry name" value="CHROMOSOME UNDETERMINED SCAFFOLD_48, WHOLE GENOME SHOTGUN SEQUENCE"/>
    <property type="match status" value="1"/>
</dbReference>
<name>K2MA48_TRYCR</name>
<feature type="compositionally biased region" description="Pro residues" evidence="1">
    <location>
        <begin position="547"/>
        <end position="557"/>
    </location>
</feature>
<evidence type="ECO:0000313" key="3">
    <source>
        <dbReference type="EMBL" id="EKF31963.1"/>
    </source>
</evidence>
<dbReference type="OrthoDB" id="313433at2759"/>
<comment type="caution">
    <text evidence="3">The sequence shown here is derived from an EMBL/GenBank/DDBJ whole genome shotgun (WGS) entry which is preliminary data.</text>
</comment>
<dbReference type="AlphaFoldDB" id="K2MA48"/>
<organism evidence="3 4">
    <name type="scientific">Trypanosoma cruzi marinkellei</name>
    <dbReference type="NCBI Taxonomy" id="85056"/>
    <lineage>
        <taxon>Eukaryota</taxon>
        <taxon>Discoba</taxon>
        <taxon>Euglenozoa</taxon>
        <taxon>Kinetoplastea</taxon>
        <taxon>Metakinetoplastina</taxon>
        <taxon>Trypanosomatida</taxon>
        <taxon>Trypanosomatidae</taxon>
        <taxon>Trypanosoma</taxon>
        <taxon>Schizotrypanum</taxon>
    </lineage>
</organism>
<keyword evidence="2" id="KW-0472">Membrane</keyword>
<feature type="transmembrane region" description="Helical" evidence="2">
    <location>
        <begin position="15"/>
        <end position="32"/>
    </location>
</feature>
<keyword evidence="2" id="KW-0812">Transmembrane</keyword>
<evidence type="ECO:0000256" key="2">
    <source>
        <dbReference type="SAM" id="Phobius"/>
    </source>
</evidence>
<evidence type="ECO:0000256" key="1">
    <source>
        <dbReference type="SAM" id="MobiDB-lite"/>
    </source>
</evidence>
<protein>
    <submittedName>
        <fullName evidence="3">Uncharacterized protein</fullName>
    </submittedName>
</protein>
<reference evidence="3 4" key="1">
    <citation type="journal article" date="2012" name="BMC Genomics">
        <title>Comparative genomic analysis of human infective Trypanosoma cruzi lineages with the bat-restricted subspecies T. cruzi marinkellei.</title>
        <authorList>
            <person name="Franzen O."/>
            <person name="Talavera-Lopez C."/>
            <person name="Ochaya S."/>
            <person name="Butler C.E."/>
            <person name="Messenger L.A."/>
            <person name="Lewis M.D."/>
            <person name="Llewellyn M.S."/>
            <person name="Marinkelle C.J."/>
            <person name="Tyler K.M."/>
            <person name="Miles M.A."/>
            <person name="Andersson B."/>
        </authorList>
    </citation>
    <scope>NUCLEOTIDE SEQUENCE [LARGE SCALE GENOMIC DNA]</scope>
    <source>
        <strain evidence="3 4">B7</strain>
    </source>
</reference>
<keyword evidence="4" id="KW-1185">Reference proteome</keyword>
<feature type="compositionally biased region" description="Low complexity" evidence="1">
    <location>
        <begin position="558"/>
        <end position="572"/>
    </location>
</feature>
<evidence type="ECO:0000313" key="4">
    <source>
        <dbReference type="Proteomes" id="UP000007350"/>
    </source>
</evidence>